<dbReference type="Proteomes" id="UP000255326">
    <property type="component" value="Unassembled WGS sequence"/>
</dbReference>
<dbReference type="InterPro" id="IPR046152">
    <property type="entry name" value="DUF6154"/>
</dbReference>
<evidence type="ECO:0000313" key="2">
    <source>
        <dbReference type="Proteomes" id="UP000255326"/>
    </source>
</evidence>
<dbReference type="AlphaFoldDB" id="A0A370GKW6"/>
<evidence type="ECO:0008006" key="3">
    <source>
        <dbReference type="Google" id="ProtNLM"/>
    </source>
</evidence>
<gene>
    <name evidence="1" type="ORF">DFR59_103439</name>
</gene>
<sequence length="83" mass="10174">MRLVDELFAMYRDRLSGDEEDLDTITFTVLEHFDREELMSIVKDMRDDELEYFIRQYLLETLKEKFARKEGKSIDPNYIRHLH</sequence>
<name>A0A370GKW6_9BACI</name>
<accession>A0A370GKW6</accession>
<reference evidence="1 2" key="1">
    <citation type="submission" date="2018-07" db="EMBL/GenBank/DDBJ databases">
        <title>Genomic Encyclopedia of Type Strains, Phase IV (KMG-IV): sequencing the most valuable type-strain genomes for metagenomic binning, comparative biology and taxonomic classification.</title>
        <authorList>
            <person name="Goeker M."/>
        </authorList>
    </citation>
    <scope>NUCLEOTIDE SEQUENCE [LARGE SCALE GENOMIC DNA]</scope>
    <source>
        <strain evidence="1 2">DSM 25281</strain>
    </source>
</reference>
<proteinExistence type="predicted"/>
<dbReference type="OrthoDB" id="2381948at2"/>
<evidence type="ECO:0000313" key="1">
    <source>
        <dbReference type="EMBL" id="RDI44365.1"/>
    </source>
</evidence>
<dbReference type="RefSeq" id="WP_114745229.1">
    <property type="nucleotide sequence ID" value="NZ_QQAY01000003.1"/>
</dbReference>
<dbReference type="EMBL" id="QQAY01000003">
    <property type="protein sequence ID" value="RDI44365.1"/>
    <property type="molecule type" value="Genomic_DNA"/>
</dbReference>
<keyword evidence="2" id="KW-1185">Reference proteome</keyword>
<dbReference type="Pfam" id="PF19651">
    <property type="entry name" value="DUF6154"/>
    <property type="match status" value="1"/>
</dbReference>
<organism evidence="1 2">
    <name type="scientific">Falsibacillus pallidus</name>
    <dbReference type="NCBI Taxonomy" id="493781"/>
    <lineage>
        <taxon>Bacteria</taxon>
        <taxon>Bacillati</taxon>
        <taxon>Bacillota</taxon>
        <taxon>Bacilli</taxon>
        <taxon>Bacillales</taxon>
        <taxon>Bacillaceae</taxon>
        <taxon>Falsibacillus</taxon>
    </lineage>
</organism>
<protein>
    <recommendedName>
        <fullName evidence="3">DUF1836 domain-containing protein</fullName>
    </recommendedName>
</protein>
<comment type="caution">
    <text evidence="1">The sequence shown here is derived from an EMBL/GenBank/DDBJ whole genome shotgun (WGS) entry which is preliminary data.</text>
</comment>